<feature type="domain" description="Brl1/Brr6" evidence="2">
    <location>
        <begin position="43"/>
        <end position="165"/>
    </location>
</feature>
<organism evidence="3 4">
    <name type="scientific">Halteria grandinella</name>
    <dbReference type="NCBI Taxonomy" id="5974"/>
    <lineage>
        <taxon>Eukaryota</taxon>
        <taxon>Sar</taxon>
        <taxon>Alveolata</taxon>
        <taxon>Ciliophora</taxon>
        <taxon>Intramacronucleata</taxon>
        <taxon>Spirotrichea</taxon>
        <taxon>Stichotrichia</taxon>
        <taxon>Sporadotrichida</taxon>
        <taxon>Halteriidae</taxon>
        <taxon>Halteria</taxon>
    </lineage>
</organism>
<dbReference type="Proteomes" id="UP000785679">
    <property type="component" value="Unassembled WGS sequence"/>
</dbReference>
<protein>
    <recommendedName>
        <fullName evidence="2">Brl1/Brr6 domain-containing protein</fullName>
    </recommendedName>
</protein>
<keyword evidence="1" id="KW-0472">Membrane</keyword>
<gene>
    <name evidence="3" type="ORF">FGO68_gene2793</name>
</gene>
<dbReference type="GO" id="GO:0031965">
    <property type="term" value="C:nuclear membrane"/>
    <property type="evidence" value="ECO:0007669"/>
    <property type="project" value="InterPro"/>
</dbReference>
<proteinExistence type="predicted"/>
<dbReference type="AlphaFoldDB" id="A0A8J8NHX9"/>
<dbReference type="InterPro" id="IPR040202">
    <property type="entry name" value="Brl1/Brr6"/>
</dbReference>
<comment type="caution">
    <text evidence="3">The sequence shown here is derived from an EMBL/GenBank/DDBJ whole genome shotgun (WGS) entry which is preliminary data.</text>
</comment>
<reference evidence="3" key="1">
    <citation type="submission" date="2019-06" db="EMBL/GenBank/DDBJ databases">
        <authorList>
            <person name="Zheng W."/>
        </authorList>
    </citation>
    <scope>NUCLEOTIDE SEQUENCE</scope>
    <source>
        <strain evidence="3">QDHG01</strain>
    </source>
</reference>
<evidence type="ECO:0000313" key="3">
    <source>
        <dbReference type="EMBL" id="TNV75383.1"/>
    </source>
</evidence>
<dbReference type="PANTHER" id="PTHR28136">
    <property type="entry name" value="NUCLEUS EXPORT PROTEIN BRR6"/>
    <property type="match status" value="1"/>
</dbReference>
<evidence type="ECO:0000313" key="4">
    <source>
        <dbReference type="Proteomes" id="UP000785679"/>
    </source>
</evidence>
<name>A0A8J8NHX9_HALGN</name>
<keyword evidence="1" id="KW-1133">Transmembrane helix</keyword>
<feature type="transmembrane region" description="Helical" evidence="1">
    <location>
        <begin position="151"/>
        <end position="170"/>
    </location>
</feature>
<dbReference type="EMBL" id="RRYP01015718">
    <property type="protein sequence ID" value="TNV75383.1"/>
    <property type="molecule type" value="Genomic_DNA"/>
</dbReference>
<accession>A0A8J8NHX9</accession>
<sequence>MEVKQEEKLLERKQEQVIKRGPEDAIINFEQPILERLPRTLVIYGWACFILLILAVSGFTIVSVFQSVQRDVNKKYEAELSVVRQKIDQCSMQYLSNKCSQPVPALKDQCLQLELCMNTHSADSATYDSLIVARLTGQVINEFFDHLSWKAMLFLVGITLVTIMAMWKVLQKH</sequence>
<dbReference type="InterPro" id="IPR018767">
    <property type="entry name" value="Brl1/Brr6_dom"/>
</dbReference>
<dbReference type="OrthoDB" id="343714at2759"/>
<keyword evidence="4" id="KW-1185">Reference proteome</keyword>
<dbReference type="SMART" id="SM01042">
    <property type="entry name" value="Brr6_like_C_C"/>
    <property type="match status" value="1"/>
</dbReference>
<feature type="transmembrane region" description="Helical" evidence="1">
    <location>
        <begin position="41"/>
        <end position="65"/>
    </location>
</feature>
<dbReference type="GO" id="GO:0055088">
    <property type="term" value="P:lipid homeostasis"/>
    <property type="evidence" value="ECO:0007669"/>
    <property type="project" value="InterPro"/>
</dbReference>
<dbReference type="PANTHER" id="PTHR28136:SF1">
    <property type="entry name" value="NUCLEUS EXPORT PROTEIN BRL1"/>
    <property type="match status" value="1"/>
</dbReference>
<keyword evidence="1" id="KW-0812">Transmembrane</keyword>
<evidence type="ECO:0000256" key="1">
    <source>
        <dbReference type="SAM" id="Phobius"/>
    </source>
</evidence>
<dbReference type="Pfam" id="PF10104">
    <property type="entry name" value="Brr6_like_C_C"/>
    <property type="match status" value="1"/>
</dbReference>
<dbReference type="GO" id="GO:0006998">
    <property type="term" value="P:nuclear envelope organization"/>
    <property type="evidence" value="ECO:0007669"/>
    <property type="project" value="InterPro"/>
</dbReference>
<evidence type="ECO:0000259" key="2">
    <source>
        <dbReference type="SMART" id="SM01042"/>
    </source>
</evidence>